<name>A0ABR4BGV5_9LECA</name>
<dbReference type="Proteomes" id="UP001590951">
    <property type="component" value="Unassembled WGS sequence"/>
</dbReference>
<dbReference type="Pfam" id="PF21408">
    <property type="entry name" value="MTR4-like_stalk"/>
    <property type="match status" value="1"/>
</dbReference>
<evidence type="ECO:0000256" key="1">
    <source>
        <dbReference type="ARBA" id="ARBA00022741"/>
    </source>
</evidence>
<dbReference type="InterPro" id="IPR048392">
    <property type="entry name" value="MTR4-like_stalk"/>
</dbReference>
<evidence type="ECO:0000256" key="4">
    <source>
        <dbReference type="ARBA" id="ARBA00022840"/>
    </source>
</evidence>
<accession>A0ABR4BGV5</accession>
<dbReference type="Gene3D" id="1.10.3380.30">
    <property type="match status" value="1"/>
</dbReference>
<sequence length="485" mass="54894">MIKRSFSENATQALLPEQEKQVKLSESDLAKIKREPCDICDIDLDECHTAAMAFQSATVDLHLGLVASPVGKRMFSAKRLVVFRRDGIRAAGILMREGVSRGHAPTVELLSLGAKNPTRHPSDLLPYLPKFRQFFAKLPTEVAEMDFKILKIPLGDVDAVTDKTVKFRGPMPLLHVKKGIDDSAQIRLDDLPKHREEQASLAEGKIANMCVSWDQPQWDEVDWSRIKELMTRDLLEYRKQEAVKAQQAHCVACPNFVKHFSMRHDEWLIQENIIQLRQLMSDQNLQLLPDYEQRIAVLKDLGFIGQNSRVELKGKVACEIHSADELVLTELILENVLADFEPEEIVALLSAFVFQEKTDAVPTLTPHLETGKDTIIAISEKVNAFQTQHQVILSSDDSNNFVSRPRFGLVEVVYEWARGMSFNRITDLTDVLEGTIVRVITRLDETCREVKNAARIIGDPELFAKMQTAQELIKRDITAVASLYM</sequence>
<keyword evidence="4" id="KW-0067">ATP-binding</keyword>
<reference evidence="6 7" key="1">
    <citation type="submission" date="2024-09" db="EMBL/GenBank/DDBJ databases">
        <title>Rethinking Asexuality: The Enigmatic Case of Functional Sexual Genes in Lepraria (Stereocaulaceae).</title>
        <authorList>
            <person name="Doellman M."/>
            <person name="Sun Y."/>
            <person name="Barcenas-Pena A."/>
            <person name="Lumbsch H.T."/>
            <person name="Grewe F."/>
        </authorList>
    </citation>
    <scope>NUCLEOTIDE SEQUENCE [LARGE SCALE GENOMIC DNA]</scope>
    <source>
        <strain evidence="6 7">Grewe 0041</strain>
    </source>
</reference>
<organism evidence="6 7">
    <name type="scientific">Lepraria finkii</name>
    <dbReference type="NCBI Taxonomy" id="1340010"/>
    <lineage>
        <taxon>Eukaryota</taxon>
        <taxon>Fungi</taxon>
        <taxon>Dikarya</taxon>
        <taxon>Ascomycota</taxon>
        <taxon>Pezizomycotina</taxon>
        <taxon>Lecanoromycetes</taxon>
        <taxon>OSLEUM clade</taxon>
        <taxon>Lecanoromycetidae</taxon>
        <taxon>Lecanorales</taxon>
        <taxon>Lecanorineae</taxon>
        <taxon>Stereocaulaceae</taxon>
        <taxon>Lepraria</taxon>
    </lineage>
</organism>
<dbReference type="PANTHER" id="PTHR12131">
    <property type="entry name" value="ATP-DEPENDENT RNA AND DNA HELICASE"/>
    <property type="match status" value="1"/>
</dbReference>
<evidence type="ECO:0000256" key="2">
    <source>
        <dbReference type="ARBA" id="ARBA00022801"/>
    </source>
</evidence>
<dbReference type="PANTHER" id="PTHR12131:SF1">
    <property type="entry name" value="ATP-DEPENDENT RNA HELICASE SUPV3L1, MITOCHONDRIAL-RELATED"/>
    <property type="match status" value="1"/>
</dbReference>
<evidence type="ECO:0000313" key="7">
    <source>
        <dbReference type="Proteomes" id="UP001590951"/>
    </source>
</evidence>
<dbReference type="InterPro" id="IPR050699">
    <property type="entry name" value="RNA-DNA_Helicase"/>
</dbReference>
<dbReference type="SMART" id="SM01142">
    <property type="entry name" value="DSHCT"/>
    <property type="match status" value="1"/>
</dbReference>
<comment type="caution">
    <text evidence="6">The sequence shown here is derived from an EMBL/GenBank/DDBJ whole genome shotgun (WGS) entry which is preliminary data.</text>
</comment>
<keyword evidence="3" id="KW-0347">Helicase</keyword>
<dbReference type="Pfam" id="PF13234">
    <property type="entry name" value="MTR4_beta-barrel"/>
    <property type="match status" value="1"/>
</dbReference>
<keyword evidence="2" id="KW-0378">Hydrolase</keyword>
<feature type="domain" description="ATP-dependent RNA helicase Ski2/MTR4 C-terminal" evidence="5">
    <location>
        <begin position="305"/>
        <end position="485"/>
    </location>
</feature>
<dbReference type="Pfam" id="PF08148">
    <property type="entry name" value="DSHCT"/>
    <property type="match status" value="1"/>
</dbReference>
<evidence type="ECO:0000259" key="5">
    <source>
        <dbReference type="SMART" id="SM01142"/>
    </source>
</evidence>
<keyword evidence="1" id="KW-0547">Nucleotide-binding</keyword>
<keyword evidence="7" id="KW-1185">Reference proteome</keyword>
<proteinExistence type="predicted"/>
<evidence type="ECO:0000256" key="3">
    <source>
        <dbReference type="ARBA" id="ARBA00022806"/>
    </source>
</evidence>
<dbReference type="InterPro" id="IPR012961">
    <property type="entry name" value="Ski2/MTR4_C"/>
</dbReference>
<dbReference type="InterPro" id="IPR025696">
    <property type="entry name" value="Beta-barrel_MTR4"/>
</dbReference>
<evidence type="ECO:0000313" key="6">
    <source>
        <dbReference type="EMBL" id="KAL2056271.1"/>
    </source>
</evidence>
<dbReference type="Gene3D" id="1.20.1500.20">
    <property type="match status" value="1"/>
</dbReference>
<gene>
    <name evidence="6" type="ORF">ABVK25_003294</name>
</gene>
<dbReference type="EMBL" id="JBHFEH010000008">
    <property type="protein sequence ID" value="KAL2056271.1"/>
    <property type="molecule type" value="Genomic_DNA"/>
</dbReference>
<protein>
    <recommendedName>
        <fullName evidence="5">ATP-dependent RNA helicase Ski2/MTR4 C-terminal domain-containing protein</fullName>
    </recommendedName>
</protein>